<dbReference type="AlphaFoldDB" id="A0A453RQF0"/>
<reference evidence="2" key="2">
    <citation type="journal article" date="2017" name="Nat. Plants">
        <title>The Aegilops tauschii genome reveals multiple impacts of transposons.</title>
        <authorList>
            <person name="Zhao G."/>
            <person name="Zou C."/>
            <person name="Li K."/>
            <person name="Wang K."/>
            <person name="Li T."/>
            <person name="Gao L."/>
            <person name="Zhang X."/>
            <person name="Wang H."/>
            <person name="Yang Z."/>
            <person name="Liu X."/>
            <person name="Jiang W."/>
            <person name="Mao L."/>
            <person name="Kong X."/>
            <person name="Jiao Y."/>
            <person name="Jia J."/>
        </authorList>
    </citation>
    <scope>NUCLEOTIDE SEQUENCE [LARGE SCALE GENOMIC DNA]</scope>
    <source>
        <strain evidence="2">cv. AL8/78</strain>
    </source>
</reference>
<keyword evidence="2" id="KW-1185">Reference proteome</keyword>
<evidence type="ECO:0000313" key="2">
    <source>
        <dbReference type="Proteomes" id="UP000015105"/>
    </source>
</evidence>
<dbReference type="Proteomes" id="UP000015105">
    <property type="component" value="Chromosome 7D"/>
</dbReference>
<reference evidence="1" key="3">
    <citation type="journal article" date="2017" name="Nature">
        <title>Genome sequence of the progenitor of the wheat D genome Aegilops tauschii.</title>
        <authorList>
            <person name="Luo M.C."/>
            <person name="Gu Y.Q."/>
            <person name="Puiu D."/>
            <person name="Wang H."/>
            <person name="Twardziok S.O."/>
            <person name="Deal K.R."/>
            <person name="Huo N."/>
            <person name="Zhu T."/>
            <person name="Wang L."/>
            <person name="Wang Y."/>
            <person name="McGuire P.E."/>
            <person name="Liu S."/>
            <person name="Long H."/>
            <person name="Ramasamy R.K."/>
            <person name="Rodriguez J.C."/>
            <person name="Van S.L."/>
            <person name="Yuan L."/>
            <person name="Wang Z."/>
            <person name="Xia Z."/>
            <person name="Xiao L."/>
            <person name="Anderson O.D."/>
            <person name="Ouyang S."/>
            <person name="Liang Y."/>
            <person name="Zimin A.V."/>
            <person name="Pertea G."/>
            <person name="Qi P."/>
            <person name="Bennetzen J.L."/>
            <person name="Dai X."/>
            <person name="Dawson M.W."/>
            <person name="Muller H.G."/>
            <person name="Kugler K."/>
            <person name="Rivarola-Duarte L."/>
            <person name="Spannagl M."/>
            <person name="Mayer K.F.X."/>
            <person name="Lu F.H."/>
            <person name="Bevan M.W."/>
            <person name="Leroy P."/>
            <person name="Li P."/>
            <person name="You F.M."/>
            <person name="Sun Q."/>
            <person name="Liu Z."/>
            <person name="Lyons E."/>
            <person name="Wicker T."/>
            <person name="Salzberg S.L."/>
            <person name="Devos K.M."/>
            <person name="Dvorak J."/>
        </authorList>
    </citation>
    <scope>NUCLEOTIDE SEQUENCE [LARGE SCALE GENOMIC DNA]</scope>
    <source>
        <strain evidence="1">cv. AL8/78</strain>
    </source>
</reference>
<reference evidence="1" key="5">
    <citation type="journal article" date="2021" name="G3 (Bethesda)">
        <title>Aegilops tauschii genome assembly Aet v5.0 features greater sequence contiguity and improved annotation.</title>
        <authorList>
            <person name="Wang L."/>
            <person name="Zhu T."/>
            <person name="Rodriguez J.C."/>
            <person name="Deal K.R."/>
            <person name="Dubcovsky J."/>
            <person name="McGuire P.E."/>
            <person name="Lux T."/>
            <person name="Spannagl M."/>
            <person name="Mayer K.F.X."/>
            <person name="Baldrich P."/>
            <person name="Meyers B.C."/>
            <person name="Huo N."/>
            <person name="Gu Y.Q."/>
            <person name="Zhou H."/>
            <person name="Devos K.M."/>
            <person name="Bennetzen J.L."/>
            <person name="Unver T."/>
            <person name="Budak H."/>
            <person name="Gulick P.J."/>
            <person name="Galiba G."/>
            <person name="Kalapos B."/>
            <person name="Nelson D.R."/>
            <person name="Li P."/>
            <person name="You F.M."/>
            <person name="Luo M.C."/>
            <person name="Dvorak J."/>
        </authorList>
    </citation>
    <scope>NUCLEOTIDE SEQUENCE [LARGE SCALE GENOMIC DNA]</scope>
    <source>
        <strain evidence="1">cv. AL8/78</strain>
    </source>
</reference>
<sequence length="102" mass="12024">DKYQALNKILYQKCLKWDKLKKLLPADLEFIIHKPPYYSLSTVFRITTKNSYSTAKEQRLLHTKRYSNDHTDSWARRILLLPHTSVSVRDCLKPAPTAPTFF</sequence>
<name>A0A453RQF0_AEGTS</name>
<reference evidence="1" key="4">
    <citation type="submission" date="2019-03" db="UniProtKB">
        <authorList>
            <consortium name="EnsemblPlants"/>
        </authorList>
    </citation>
    <scope>IDENTIFICATION</scope>
</reference>
<dbReference type="Gramene" id="AET7Gv20661700.1">
    <property type="protein sequence ID" value="AET7Gv20661700.1"/>
    <property type="gene ID" value="AET7Gv20661700"/>
</dbReference>
<dbReference type="EnsemblPlants" id="AET7Gv20661700.1">
    <property type="protein sequence ID" value="AET7Gv20661700.1"/>
    <property type="gene ID" value="AET7Gv20661700"/>
</dbReference>
<reference evidence="2" key="1">
    <citation type="journal article" date="2014" name="Science">
        <title>Ancient hybridizations among the ancestral genomes of bread wheat.</title>
        <authorList>
            <consortium name="International Wheat Genome Sequencing Consortium,"/>
            <person name="Marcussen T."/>
            <person name="Sandve S.R."/>
            <person name="Heier L."/>
            <person name="Spannagl M."/>
            <person name="Pfeifer M."/>
            <person name="Jakobsen K.S."/>
            <person name="Wulff B.B."/>
            <person name="Steuernagel B."/>
            <person name="Mayer K.F."/>
            <person name="Olsen O.A."/>
        </authorList>
    </citation>
    <scope>NUCLEOTIDE SEQUENCE [LARGE SCALE GENOMIC DNA]</scope>
    <source>
        <strain evidence="2">cv. AL8/78</strain>
    </source>
</reference>
<protein>
    <submittedName>
        <fullName evidence="1">Uncharacterized protein</fullName>
    </submittedName>
</protein>
<evidence type="ECO:0000313" key="1">
    <source>
        <dbReference type="EnsemblPlants" id="AET7Gv20661700.1"/>
    </source>
</evidence>
<accession>A0A453RQF0</accession>
<organism evidence="1 2">
    <name type="scientific">Aegilops tauschii subsp. strangulata</name>
    <name type="common">Goatgrass</name>
    <dbReference type="NCBI Taxonomy" id="200361"/>
    <lineage>
        <taxon>Eukaryota</taxon>
        <taxon>Viridiplantae</taxon>
        <taxon>Streptophyta</taxon>
        <taxon>Embryophyta</taxon>
        <taxon>Tracheophyta</taxon>
        <taxon>Spermatophyta</taxon>
        <taxon>Magnoliopsida</taxon>
        <taxon>Liliopsida</taxon>
        <taxon>Poales</taxon>
        <taxon>Poaceae</taxon>
        <taxon>BOP clade</taxon>
        <taxon>Pooideae</taxon>
        <taxon>Triticodae</taxon>
        <taxon>Triticeae</taxon>
        <taxon>Triticinae</taxon>
        <taxon>Aegilops</taxon>
    </lineage>
</organism>
<proteinExistence type="predicted"/>